<dbReference type="InterPro" id="IPR007607">
    <property type="entry name" value="BacA/B"/>
</dbReference>
<protein>
    <recommendedName>
        <fullName evidence="2">Polymer-forming cytoskeletal protein</fullName>
    </recommendedName>
</protein>
<name>A0A383ASP5_9ZZZZ</name>
<dbReference type="EMBL" id="UINC01194495">
    <property type="protein sequence ID" value="SVE10603.1"/>
    <property type="molecule type" value="Genomic_DNA"/>
</dbReference>
<dbReference type="PANTHER" id="PTHR35024">
    <property type="entry name" value="HYPOTHETICAL CYTOSOLIC PROTEIN"/>
    <property type="match status" value="1"/>
</dbReference>
<dbReference type="AlphaFoldDB" id="A0A383ASP5"/>
<accession>A0A383ASP5</accession>
<reference evidence="1" key="1">
    <citation type="submission" date="2018-05" db="EMBL/GenBank/DDBJ databases">
        <authorList>
            <person name="Lanie J.A."/>
            <person name="Ng W.-L."/>
            <person name="Kazmierczak K.M."/>
            <person name="Andrzejewski T.M."/>
            <person name="Davidsen T.M."/>
            <person name="Wayne K.J."/>
            <person name="Tettelin H."/>
            <person name="Glass J.I."/>
            <person name="Rusch D."/>
            <person name="Podicherti R."/>
            <person name="Tsui H.-C.T."/>
            <person name="Winkler M.E."/>
        </authorList>
    </citation>
    <scope>NUCLEOTIDE SEQUENCE</scope>
</reference>
<proteinExistence type="predicted"/>
<evidence type="ECO:0000313" key="1">
    <source>
        <dbReference type="EMBL" id="SVE10603.1"/>
    </source>
</evidence>
<gene>
    <name evidence="1" type="ORF">METZ01_LOCUS463457</name>
</gene>
<evidence type="ECO:0008006" key="2">
    <source>
        <dbReference type="Google" id="ProtNLM"/>
    </source>
</evidence>
<dbReference type="Pfam" id="PF04519">
    <property type="entry name" value="Bactofilin"/>
    <property type="match status" value="1"/>
</dbReference>
<dbReference type="PANTHER" id="PTHR35024:SF4">
    <property type="entry name" value="POLYMER-FORMING CYTOSKELETAL PROTEIN"/>
    <property type="match status" value="1"/>
</dbReference>
<sequence length="142" mass="15421">MKANELVTRLPLLGISSSRASSGNALETQKVSLVERTLTVTGTLVAPELEVIVEGMIKGVVTAHRILISETGRISGDLRANVVDVAGEVHGRIEAMGVALRSSARVNATIYHHKILIESGAIVKGLQPWRPEGYMKRRKTEW</sequence>
<organism evidence="1">
    <name type="scientific">marine metagenome</name>
    <dbReference type="NCBI Taxonomy" id="408172"/>
    <lineage>
        <taxon>unclassified sequences</taxon>
        <taxon>metagenomes</taxon>
        <taxon>ecological metagenomes</taxon>
    </lineage>
</organism>